<keyword evidence="2" id="KW-1185">Reference proteome</keyword>
<dbReference type="STRING" id="1499967.U27_00675"/>
<accession>A0A081C872</accession>
<evidence type="ECO:0000313" key="2">
    <source>
        <dbReference type="Proteomes" id="UP000030661"/>
    </source>
</evidence>
<protein>
    <submittedName>
        <fullName evidence="1">Uncharacterized protein</fullName>
    </submittedName>
</protein>
<dbReference type="HOGENOM" id="CLU_582232_0_0_0"/>
<evidence type="ECO:0000313" key="1">
    <source>
        <dbReference type="EMBL" id="GAK60777.1"/>
    </source>
</evidence>
<sequence>MIAAFQAQPQVNVRQFIAQYRFAPYGLGEVALELLLAVFIKYFGDELVYKTHPHEPGEISIQSFNQIELLVNQPEPFAQFEKRTLDDVHLTVLRELYALFSSTPLAVGALPRLRDVVLLLKHWFAQLPKIARAEDGYDDPQTKQFIQCLKKLDHAGPFDFLFQQLPAVWGYAADERFDEAVRQKLLHGVQVCREQLEQRLEQVEQAIFEGLLPLFHVTGNTFDDLADAIQCWYNALHVHQRDSTAAWQTPASKALLTHLKDTQHLRQVIYEDLPGSNNFGLGKVADWNTDNIKVYLRKVKEGLDTLQKYATLVAPPIVEVENGECYPTAGRTQMKVIYENQEELQIHVKIPPNATEVWVSYHGDPTAPNAQRQKLTADTLLSMVHEGVATAQMVAVDGEGNFSSIYTLQLQAKTWVDDRDAYEWKIPNPKDSKDCRVIFRAIADKLLKTQKVSKAEMLELLQQLIQEYQ</sequence>
<dbReference type="EMBL" id="DF820474">
    <property type="protein sequence ID" value="GAK60777.1"/>
    <property type="molecule type" value="Genomic_DNA"/>
</dbReference>
<reference evidence="1" key="1">
    <citation type="journal article" date="2015" name="PeerJ">
        <title>First genomic representation of candidate bacterial phylum KSB3 points to enhanced environmental sensing as a trigger of wastewater bulking.</title>
        <authorList>
            <person name="Sekiguchi Y."/>
            <person name="Ohashi A."/>
            <person name="Parks D.H."/>
            <person name="Yamauchi T."/>
            <person name="Tyson G.W."/>
            <person name="Hugenholtz P."/>
        </authorList>
    </citation>
    <scope>NUCLEOTIDE SEQUENCE [LARGE SCALE GENOMIC DNA]</scope>
</reference>
<dbReference type="Proteomes" id="UP000030661">
    <property type="component" value="Unassembled WGS sequence"/>
</dbReference>
<dbReference type="AlphaFoldDB" id="A0A081C872"/>
<gene>
    <name evidence="1" type="ORF">U27_00675</name>
</gene>
<name>A0A081C872_VECG1</name>
<organism evidence="1">
    <name type="scientific">Vecturithrix granuli</name>
    <dbReference type="NCBI Taxonomy" id="1499967"/>
    <lineage>
        <taxon>Bacteria</taxon>
        <taxon>Candidatus Moduliflexota</taxon>
        <taxon>Candidatus Vecturitrichia</taxon>
        <taxon>Candidatus Vecturitrichales</taxon>
        <taxon>Candidatus Vecturitrichaceae</taxon>
        <taxon>Candidatus Vecturithrix</taxon>
    </lineage>
</organism>
<proteinExistence type="predicted"/>